<dbReference type="Gene3D" id="2.170.130.10">
    <property type="entry name" value="TonB-dependent receptor, plug domain"/>
    <property type="match status" value="1"/>
</dbReference>
<keyword evidence="7 9" id="KW-0472">Membrane</keyword>
<gene>
    <name evidence="14" type="ORF">GCM10010991_01300</name>
</gene>
<keyword evidence="8 9" id="KW-0998">Cell outer membrane</keyword>
<feature type="chain" id="PRO_5037689362" evidence="11">
    <location>
        <begin position="23"/>
        <end position="654"/>
    </location>
</feature>
<evidence type="ECO:0000256" key="10">
    <source>
        <dbReference type="RuleBase" id="RU003357"/>
    </source>
</evidence>
<evidence type="ECO:0000256" key="3">
    <source>
        <dbReference type="ARBA" id="ARBA00022448"/>
    </source>
</evidence>
<evidence type="ECO:0000256" key="8">
    <source>
        <dbReference type="ARBA" id="ARBA00023237"/>
    </source>
</evidence>
<dbReference type="OrthoDB" id="9760333at2"/>
<dbReference type="Proteomes" id="UP000598196">
    <property type="component" value="Unassembled WGS sequence"/>
</dbReference>
<dbReference type="Pfam" id="PF07715">
    <property type="entry name" value="Plug"/>
    <property type="match status" value="1"/>
</dbReference>
<dbReference type="InterPro" id="IPR036942">
    <property type="entry name" value="Beta-barrel_TonB_sf"/>
</dbReference>
<dbReference type="CDD" id="cd01347">
    <property type="entry name" value="ligand_gated_channel"/>
    <property type="match status" value="1"/>
</dbReference>
<evidence type="ECO:0000256" key="11">
    <source>
        <dbReference type="SAM" id="SignalP"/>
    </source>
</evidence>
<dbReference type="GO" id="GO:0015344">
    <property type="term" value="F:siderophore uptake transmembrane transporter activity"/>
    <property type="evidence" value="ECO:0007669"/>
    <property type="project" value="TreeGrafter"/>
</dbReference>
<dbReference type="InterPro" id="IPR039426">
    <property type="entry name" value="TonB-dep_rcpt-like"/>
</dbReference>
<feature type="signal peptide" evidence="11">
    <location>
        <begin position="1"/>
        <end position="22"/>
    </location>
</feature>
<evidence type="ECO:0000256" key="2">
    <source>
        <dbReference type="ARBA" id="ARBA00009810"/>
    </source>
</evidence>
<comment type="similarity">
    <text evidence="2 9 10">Belongs to the TonB-dependent receptor family.</text>
</comment>
<keyword evidence="5 9" id="KW-0812">Transmembrane</keyword>
<protein>
    <submittedName>
        <fullName evidence="14">Ligand-gated channel</fullName>
    </submittedName>
</protein>
<keyword evidence="3 9" id="KW-0813">Transport</keyword>
<keyword evidence="15" id="KW-1185">Reference proteome</keyword>
<dbReference type="PROSITE" id="PS52016">
    <property type="entry name" value="TONB_DEPENDENT_REC_3"/>
    <property type="match status" value="1"/>
</dbReference>
<evidence type="ECO:0000256" key="6">
    <source>
        <dbReference type="ARBA" id="ARBA00023077"/>
    </source>
</evidence>
<proteinExistence type="inferred from homology"/>
<dbReference type="GO" id="GO:0044718">
    <property type="term" value="P:siderophore transmembrane transport"/>
    <property type="evidence" value="ECO:0007669"/>
    <property type="project" value="TreeGrafter"/>
</dbReference>
<dbReference type="EMBL" id="BMLP01000001">
    <property type="protein sequence ID" value="GGO23687.1"/>
    <property type="molecule type" value="Genomic_DNA"/>
</dbReference>
<dbReference type="PANTHER" id="PTHR30069">
    <property type="entry name" value="TONB-DEPENDENT OUTER MEMBRANE RECEPTOR"/>
    <property type="match status" value="1"/>
</dbReference>
<evidence type="ECO:0000256" key="9">
    <source>
        <dbReference type="PROSITE-ProRule" id="PRU01360"/>
    </source>
</evidence>
<dbReference type="InterPro" id="IPR037066">
    <property type="entry name" value="Plug_dom_sf"/>
</dbReference>
<dbReference type="AlphaFoldDB" id="A0A917YHC4"/>
<keyword evidence="4 9" id="KW-1134">Transmembrane beta strand</keyword>
<dbReference type="PANTHER" id="PTHR30069:SF41">
    <property type="entry name" value="HEME_HEMOPEXIN UTILIZATION PROTEIN C"/>
    <property type="match status" value="1"/>
</dbReference>
<evidence type="ECO:0000256" key="5">
    <source>
        <dbReference type="ARBA" id="ARBA00022692"/>
    </source>
</evidence>
<name>A0A917YHC4_9RHOB</name>
<comment type="subcellular location">
    <subcellularLocation>
        <location evidence="1 9">Cell outer membrane</location>
        <topology evidence="1 9">Multi-pass membrane protein</topology>
    </subcellularLocation>
</comment>
<evidence type="ECO:0000256" key="7">
    <source>
        <dbReference type="ARBA" id="ARBA00023136"/>
    </source>
</evidence>
<evidence type="ECO:0000259" key="13">
    <source>
        <dbReference type="Pfam" id="PF07715"/>
    </source>
</evidence>
<dbReference type="RefSeq" id="WP_158635561.1">
    <property type="nucleotide sequence ID" value="NZ_BMLP01000001.1"/>
</dbReference>
<evidence type="ECO:0000256" key="4">
    <source>
        <dbReference type="ARBA" id="ARBA00022452"/>
    </source>
</evidence>
<feature type="domain" description="TonB-dependent receptor plug" evidence="13">
    <location>
        <begin position="45"/>
        <end position="143"/>
    </location>
</feature>
<dbReference type="Pfam" id="PF00593">
    <property type="entry name" value="TonB_dep_Rec_b-barrel"/>
    <property type="match status" value="1"/>
</dbReference>
<dbReference type="InterPro" id="IPR000531">
    <property type="entry name" value="Beta-barrel_TonB"/>
</dbReference>
<reference evidence="14 15" key="1">
    <citation type="journal article" date="2014" name="Int. J. Syst. Evol. Microbiol.">
        <title>Complete genome sequence of Corynebacterium casei LMG S-19264T (=DSM 44701T), isolated from a smear-ripened cheese.</title>
        <authorList>
            <consortium name="US DOE Joint Genome Institute (JGI-PGF)"/>
            <person name="Walter F."/>
            <person name="Albersmeier A."/>
            <person name="Kalinowski J."/>
            <person name="Ruckert C."/>
        </authorList>
    </citation>
    <scope>NUCLEOTIDE SEQUENCE [LARGE SCALE GENOMIC DNA]</scope>
    <source>
        <strain evidence="14 15">CGMCC 1.7029</strain>
    </source>
</reference>
<dbReference type="SUPFAM" id="SSF56935">
    <property type="entry name" value="Porins"/>
    <property type="match status" value="1"/>
</dbReference>
<comment type="caution">
    <text evidence="14">The sequence shown here is derived from an EMBL/GenBank/DDBJ whole genome shotgun (WGS) entry which is preliminary data.</text>
</comment>
<evidence type="ECO:0000259" key="12">
    <source>
        <dbReference type="Pfam" id="PF00593"/>
    </source>
</evidence>
<evidence type="ECO:0000313" key="15">
    <source>
        <dbReference type="Proteomes" id="UP000598196"/>
    </source>
</evidence>
<accession>A0A917YHC4</accession>
<sequence>MRLSHRALLMICPLVCALPAIAQEAGLGTDAPTVLAEVTLYADEEDTSPSQSRITATDLSTRFQGAGLDRILRDMAGVTVQGGTGEGGETAVNIRGLQDQGRVAVTIDGMRQNFARSGHGANGTFGVDTEMLRDLTVTRGPGAEVGAYGGAVAMRSVAAEDLLLAGAEHGGEVRLRYGDLLAEPTVHAAFATKVGTSADLTIAATRTRTDDYTAPDGTEVYAAQDTDSRLATFGLDLDDGGRATLGFKTLDETYVTGRSAGTPRNTELSTDSLFLAYANDDALNGWAIDGRIYDTGTTLAQQGLDPDTLQPNGEDRSYDTATTGLRLEGRKEAEIAGRLHDFTLRLEGFRDRVTTDDPGADSLTPSGTREIWSLALTDQVEIGAALVTFGLSADSYRMDSDSGDARGEALSPRIAVELPLAAGFSLHGAAGLTFRPPTLNETLVDGMHPEPADFPIRPNPDLDPERARTMEIGLGYDGEGVLTDADSLRVRATMFRNQVSDYIGLVWTGGIFDGYYQYDNISRVKIDGIELEAAYELDGYYISLAGQHMDGTNQDTGEDLSRVMPDRISLTAGYITPDERREFGARVVHSAAKEDGDFATDAWTTVDLYLRQDLTETASLNLALNNIFDETYTQHLETQPSPGFNAQASLTFRF</sequence>
<keyword evidence="6 10" id="KW-0798">TonB box</keyword>
<evidence type="ECO:0000313" key="14">
    <source>
        <dbReference type="EMBL" id="GGO23687.1"/>
    </source>
</evidence>
<organism evidence="14 15">
    <name type="scientific">Gemmobacter aquaticus</name>
    <dbReference type="NCBI Taxonomy" id="490185"/>
    <lineage>
        <taxon>Bacteria</taxon>
        <taxon>Pseudomonadati</taxon>
        <taxon>Pseudomonadota</taxon>
        <taxon>Alphaproteobacteria</taxon>
        <taxon>Rhodobacterales</taxon>
        <taxon>Paracoccaceae</taxon>
        <taxon>Gemmobacter</taxon>
    </lineage>
</organism>
<keyword evidence="11" id="KW-0732">Signal</keyword>
<dbReference type="Gene3D" id="2.40.170.20">
    <property type="entry name" value="TonB-dependent receptor, beta-barrel domain"/>
    <property type="match status" value="1"/>
</dbReference>
<evidence type="ECO:0000256" key="1">
    <source>
        <dbReference type="ARBA" id="ARBA00004571"/>
    </source>
</evidence>
<feature type="domain" description="TonB-dependent receptor-like beta-barrel" evidence="12">
    <location>
        <begin position="231"/>
        <end position="627"/>
    </location>
</feature>
<dbReference type="GO" id="GO:0009279">
    <property type="term" value="C:cell outer membrane"/>
    <property type="evidence" value="ECO:0007669"/>
    <property type="project" value="UniProtKB-SubCell"/>
</dbReference>
<dbReference type="InterPro" id="IPR012910">
    <property type="entry name" value="Plug_dom"/>
</dbReference>